<dbReference type="EMBL" id="JBITGY010000002">
    <property type="protein sequence ID" value="MFI6496911.1"/>
    <property type="molecule type" value="Genomic_DNA"/>
</dbReference>
<comment type="caution">
    <text evidence="1">The sequence shown here is derived from an EMBL/GenBank/DDBJ whole genome shotgun (WGS) entry which is preliminary data.</text>
</comment>
<proteinExistence type="predicted"/>
<dbReference type="Proteomes" id="UP001612741">
    <property type="component" value="Unassembled WGS sequence"/>
</dbReference>
<keyword evidence="2" id="KW-1185">Reference proteome</keyword>
<evidence type="ECO:0000313" key="1">
    <source>
        <dbReference type="EMBL" id="MFI6496911.1"/>
    </source>
</evidence>
<name>A0ABW7YLZ5_9ACTN</name>
<evidence type="ECO:0000313" key="2">
    <source>
        <dbReference type="Proteomes" id="UP001612741"/>
    </source>
</evidence>
<reference evidence="1 2" key="1">
    <citation type="submission" date="2024-10" db="EMBL/GenBank/DDBJ databases">
        <title>The Natural Products Discovery Center: Release of the First 8490 Sequenced Strains for Exploring Actinobacteria Biosynthetic Diversity.</title>
        <authorList>
            <person name="Kalkreuter E."/>
            <person name="Kautsar S.A."/>
            <person name="Yang D."/>
            <person name="Bader C.D."/>
            <person name="Teijaro C.N."/>
            <person name="Fluegel L."/>
            <person name="Davis C.M."/>
            <person name="Simpson J.R."/>
            <person name="Lauterbach L."/>
            <person name="Steele A.D."/>
            <person name="Gui C."/>
            <person name="Meng S."/>
            <person name="Li G."/>
            <person name="Viehrig K."/>
            <person name="Ye F."/>
            <person name="Su P."/>
            <person name="Kiefer A.F."/>
            <person name="Nichols A."/>
            <person name="Cepeda A.J."/>
            <person name="Yan W."/>
            <person name="Fan B."/>
            <person name="Jiang Y."/>
            <person name="Adhikari A."/>
            <person name="Zheng C.-J."/>
            <person name="Schuster L."/>
            <person name="Cowan T.M."/>
            <person name="Smanski M.J."/>
            <person name="Chevrette M.G."/>
            <person name="De Carvalho L.P.S."/>
            <person name="Shen B."/>
        </authorList>
    </citation>
    <scope>NUCLEOTIDE SEQUENCE [LARGE SCALE GENOMIC DNA]</scope>
    <source>
        <strain evidence="1 2">NPDC050545</strain>
    </source>
</reference>
<gene>
    <name evidence="1" type="ORF">ACIBG2_05990</name>
</gene>
<evidence type="ECO:0008006" key="3">
    <source>
        <dbReference type="Google" id="ProtNLM"/>
    </source>
</evidence>
<sequence length="123" mass="13829">MTAYPDAEDLLGAYLAPVVGVAVHARVPRQRPSRWMQIRRVGGVNDVVRDRPRLDVWAWGQDDGDAFDLLMTARSAVHDLEGTTLLGVTCYRVEEFLGPTRSDDRETGSPRMWMTVQLSLRTS</sequence>
<dbReference type="RefSeq" id="WP_397079403.1">
    <property type="nucleotide sequence ID" value="NZ_JBITGY010000002.1"/>
</dbReference>
<protein>
    <recommendedName>
        <fullName evidence="3">DUF3168 domain-containing protein</fullName>
    </recommendedName>
</protein>
<accession>A0ABW7YLZ5</accession>
<organism evidence="1 2">
    <name type="scientific">Nonomuraea typhae</name>
    <dbReference type="NCBI Taxonomy" id="2603600"/>
    <lineage>
        <taxon>Bacteria</taxon>
        <taxon>Bacillati</taxon>
        <taxon>Actinomycetota</taxon>
        <taxon>Actinomycetes</taxon>
        <taxon>Streptosporangiales</taxon>
        <taxon>Streptosporangiaceae</taxon>
        <taxon>Nonomuraea</taxon>
    </lineage>
</organism>